<dbReference type="EMBL" id="CM001200">
    <property type="protein sequence ID" value="EGP87550.1"/>
    <property type="molecule type" value="Genomic_DNA"/>
</dbReference>
<feature type="compositionally biased region" description="Basic residues" evidence="1">
    <location>
        <begin position="88"/>
        <end position="107"/>
    </location>
</feature>
<feature type="region of interest" description="Disordered" evidence="1">
    <location>
        <begin position="63"/>
        <end position="147"/>
    </location>
</feature>
<keyword evidence="3" id="KW-1185">Reference proteome</keyword>
<sequence>MSSDAFTNIGEAELRRYAACWLGSELAAQTNWEASHKLFDPEEKMKMASFKQVTQRMLKAYKDKASTTGDAGDNDEVGDGADDDSATAKKKTAAPKKKAASPKKRKVKTEGDEEENAEGEGDGSVEPPAAKKPKASPKKRKTAAEKKAEVAEAAAAKTAADAKAAAEKTAADAEAAAAETAADAEEAAGAEAEGDASLPDALSKSFHWKARSASSPSTQLRILQTVFGESIIRRKRSARAPAMPIISSAGGAYIVELRDPIQEPLTKHLGTRVGVYYGVLLKTPVPVDFKAEAKKKVGHLARFLPPDEKQVKEQAGMPEWVRRRALRWCEAHDSEPENSESPGDGKATMPLDIVVKVFSVLGYGRSHADHEVAALKALTAKECQYTPTYFGNFVLGPDHYVLMSLLPGASLDKNESWRHDEKNVRAAFDRAIKAVHDCGIASKSTNRRNVLWDEIQGKCYIVDFERTEWSHPQDENMARLARQRWIKRGWESFDHWTAQ</sequence>
<dbReference type="eggNOG" id="ENOG502T257">
    <property type="taxonomic scope" value="Eukaryota"/>
</dbReference>
<evidence type="ECO:0008006" key="4">
    <source>
        <dbReference type="Google" id="ProtNLM"/>
    </source>
</evidence>
<name>F9XAX7_ZYMTI</name>
<dbReference type="Proteomes" id="UP000008062">
    <property type="component" value="Chromosome 5"/>
</dbReference>
<dbReference type="SUPFAM" id="SSF56112">
    <property type="entry name" value="Protein kinase-like (PK-like)"/>
    <property type="match status" value="1"/>
</dbReference>
<feature type="region of interest" description="Disordered" evidence="1">
    <location>
        <begin position="176"/>
        <end position="196"/>
    </location>
</feature>
<dbReference type="RefSeq" id="XP_003852574.1">
    <property type="nucleotide sequence ID" value="XM_003852526.1"/>
</dbReference>
<dbReference type="AlphaFoldDB" id="F9XAX7"/>
<dbReference type="KEGG" id="ztr:MYCGRDRAFT_93307"/>
<protein>
    <recommendedName>
        <fullName evidence="4">Protein kinase domain-containing protein</fullName>
    </recommendedName>
</protein>
<dbReference type="Gene3D" id="1.10.510.10">
    <property type="entry name" value="Transferase(Phosphotransferase) domain 1"/>
    <property type="match status" value="1"/>
</dbReference>
<dbReference type="HOGENOM" id="CLU_546545_0_0_1"/>
<dbReference type="STRING" id="336722.F9XAX7"/>
<proteinExistence type="predicted"/>
<gene>
    <name evidence="2" type="ORF">MYCGRDRAFT_93307</name>
</gene>
<feature type="compositionally biased region" description="Basic residues" evidence="1">
    <location>
        <begin position="131"/>
        <end position="141"/>
    </location>
</feature>
<reference evidence="2 3" key="1">
    <citation type="journal article" date="2011" name="PLoS Genet.">
        <title>Finished genome of the fungal wheat pathogen Mycosphaerella graminicola reveals dispensome structure, chromosome plasticity, and stealth pathogenesis.</title>
        <authorList>
            <person name="Goodwin S.B."/>
            <person name="Ben M'barek S."/>
            <person name="Dhillon B."/>
            <person name="Wittenberg A.H.J."/>
            <person name="Crane C.F."/>
            <person name="Hane J.K."/>
            <person name="Foster A.J."/>
            <person name="Van der Lee T.A.J."/>
            <person name="Grimwood J."/>
            <person name="Aerts A."/>
            <person name="Antoniw J."/>
            <person name="Bailey A."/>
            <person name="Bluhm B."/>
            <person name="Bowler J."/>
            <person name="Bristow J."/>
            <person name="van der Burgt A."/>
            <person name="Canto-Canche B."/>
            <person name="Churchill A.C.L."/>
            <person name="Conde-Ferraez L."/>
            <person name="Cools H.J."/>
            <person name="Coutinho P.M."/>
            <person name="Csukai M."/>
            <person name="Dehal P."/>
            <person name="De Wit P."/>
            <person name="Donzelli B."/>
            <person name="van de Geest H.C."/>
            <person name="van Ham R.C.H.J."/>
            <person name="Hammond-Kosack K.E."/>
            <person name="Henrissat B."/>
            <person name="Kilian A."/>
            <person name="Kobayashi A.K."/>
            <person name="Koopmann E."/>
            <person name="Kourmpetis Y."/>
            <person name="Kuzniar A."/>
            <person name="Lindquist E."/>
            <person name="Lombard V."/>
            <person name="Maliepaard C."/>
            <person name="Martins N."/>
            <person name="Mehrabi R."/>
            <person name="Nap J.P.H."/>
            <person name="Ponomarenko A."/>
            <person name="Rudd J.J."/>
            <person name="Salamov A."/>
            <person name="Schmutz J."/>
            <person name="Schouten H.J."/>
            <person name="Shapiro H."/>
            <person name="Stergiopoulos I."/>
            <person name="Torriani S.F.F."/>
            <person name="Tu H."/>
            <person name="de Vries R.P."/>
            <person name="Waalwijk C."/>
            <person name="Ware S.B."/>
            <person name="Wiebenga A."/>
            <person name="Zwiers L.-H."/>
            <person name="Oliver R.P."/>
            <person name="Grigoriev I.V."/>
            <person name="Kema G.H.J."/>
        </authorList>
    </citation>
    <scope>NUCLEOTIDE SEQUENCE [LARGE SCALE GENOMIC DNA]</scope>
    <source>
        <strain evidence="3">CBS 115943 / IPO323</strain>
    </source>
</reference>
<evidence type="ECO:0000313" key="3">
    <source>
        <dbReference type="Proteomes" id="UP000008062"/>
    </source>
</evidence>
<accession>F9XAX7</accession>
<feature type="compositionally biased region" description="Acidic residues" evidence="1">
    <location>
        <begin position="111"/>
        <end position="123"/>
    </location>
</feature>
<dbReference type="OrthoDB" id="3649997at2759"/>
<evidence type="ECO:0000313" key="2">
    <source>
        <dbReference type="EMBL" id="EGP87550.1"/>
    </source>
</evidence>
<evidence type="ECO:0000256" key="1">
    <source>
        <dbReference type="SAM" id="MobiDB-lite"/>
    </source>
</evidence>
<dbReference type="GeneID" id="13396896"/>
<feature type="compositionally biased region" description="Acidic residues" evidence="1">
    <location>
        <begin position="72"/>
        <end position="85"/>
    </location>
</feature>
<dbReference type="InterPro" id="IPR011009">
    <property type="entry name" value="Kinase-like_dom_sf"/>
</dbReference>
<dbReference type="InParanoid" id="F9XAX7"/>
<organism evidence="2 3">
    <name type="scientific">Zymoseptoria tritici (strain CBS 115943 / IPO323)</name>
    <name type="common">Speckled leaf blotch fungus</name>
    <name type="synonym">Septoria tritici</name>
    <dbReference type="NCBI Taxonomy" id="336722"/>
    <lineage>
        <taxon>Eukaryota</taxon>
        <taxon>Fungi</taxon>
        <taxon>Dikarya</taxon>
        <taxon>Ascomycota</taxon>
        <taxon>Pezizomycotina</taxon>
        <taxon>Dothideomycetes</taxon>
        <taxon>Dothideomycetidae</taxon>
        <taxon>Mycosphaerellales</taxon>
        <taxon>Mycosphaerellaceae</taxon>
        <taxon>Zymoseptoria</taxon>
    </lineage>
</organism>
<feature type="compositionally biased region" description="Acidic residues" evidence="1">
    <location>
        <begin position="182"/>
        <end position="194"/>
    </location>
</feature>